<dbReference type="EMBL" id="KQ085984">
    <property type="protein sequence ID" value="KLO12123.1"/>
    <property type="molecule type" value="Genomic_DNA"/>
</dbReference>
<feature type="region of interest" description="Disordered" evidence="1">
    <location>
        <begin position="224"/>
        <end position="244"/>
    </location>
</feature>
<evidence type="ECO:0000313" key="2">
    <source>
        <dbReference type="EMBL" id="KLO12123.1"/>
    </source>
</evidence>
<name>A0A0H2RRL4_9AGAM</name>
<sequence>MSAVGDHGCKVYVAFNYTSDFDSIRPYLGRFITVPRAAQMLVDGESTTCSRGHEHTCVLSIMTDDTFGVVMVVCLGAKTYRLPDGSKSKADTCKLHLKKVAWLSDDLRQEVTDILVRRRIDEWEVRINEHLQLAKASLIEASLGAANRFEDECLRFQEDCFSRIGALFFRLKDYRKHGKLIIRQMRRETFDVKDISTFHTRWVADRDVDTCVDGLVEIKEEASEFVTPATEGDSGSEDEEEEEE</sequence>
<dbReference type="AlphaFoldDB" id="A0A0H2RRL4"/>
<dbReference type="Proteomes" id="UP000053477">
    <property type="component" value="Unassembled WGS sequence"/>
</dbReference>
<protein>
    <submittedName>
        <fullName evidence="2">Uncharacterized protein</fullName>
    </submittedName>
</protein>
<evidence type="ECO:0000256" key="1">
    <source>
        <dbReference type="SAM" id="MobiDB-lite"/>
    </source>
</evidence>
<gene>
    <name evidence="2" type="ORF">SCHPADRAFT_941459</name>
</gene>
<keyword evidence="3" id="KW-1185">Reference proteome</keyword>
<dbReference type="InParanoid" id="A0A0H2RRL4"/>
<feature type="compositionally biased region" description="Acidic residues" evidence="1">
    <location>
        <begin position="234"/>
        <end position="244"/>
    </location>
</feature>
<organism evidence="2 3">
    <name type="scientific">Schizopora paradoxa</name>
    <dbReference type="NCBI Taxonomy" id="27342"/>
    <lineage>
        <taxon>Eukaryota</taxon>
        <taxon>Fungi</taxon>
        <taxon>Dikarya</taxon>
        <taxon>Basidiomycota</taxon>
        <taxon>Agaricomycotina</taxon>
        <taxon>Agaricomycetes</taxon>
        <taxon>Hymenochaetales</taxon>
        <taxon>Schizoporaceae</taxon>
        <taxon>Schizopora</taxon>
    </lineage>
</organism>
<reference evidence="2 3" key="1">
    <citation type="submission" date="2015-04" db="EMBL/GenBank/DDBJ databases">
        <title>Complete genome sequence of Schizopora paradoxa KUC8140, a cosmopolitan wood degrader in East Asia.</title>
        <authorList>
            <consortium name="DOE Joint Genome Institute"/>
            <person name="Min B."/>
            <person name="Park H."/>
            <person name="Jang Y."/>
            <person name="Kim J.-J."/>
            <person name="Kim K.H."/>
            <person name="Pangilinan J."/>
            <person name="Lipzen A."/>
            <person name="Riley R."/>
            <person name="Grigoriev I.V."/>
            <person name="Spatafora J.W."/>
            <person name="Choi I.-G."/>
        </authorList>
    </citation>
    <scope>NUCLEOTIDE SEQUENCE [LARGE SCALE GENOMIC DNA]</scope>
    <source>
        <strain evidence="2 3">KUC8140</strain>
    </source>
</reference>
<proteinExistence type="predicted"/>
<evidence type="ECO:0000313" key="3">
    <source>
        <dbReference type="Proteomes" id="UP000053477"/>
    </source>
</evidence>
<accession>A0A0H2RRL4</accession>